<evidence type="ECO:0000256" key="1">
    <source>
        <dbReference type="SAM" id="MobiDB-lite"/>
    </source>
</evidence>
<dbReference type="EMBL" id="MU006785">
    <property type="protein sequence ID" value="KAF2640101.1"/>
    <property type="molecule type" value="Genomic_DNA"/>
</dbReference>
<evidence type="ECO:0000313" key="3">
    <source>
        <dbReference type="EMBL" id="KAF2640101.1"/>
    </source>
</evidence>
<protein>
    <submittedName>
        <fullName evidence="3">Uncharacterized protein</fullName>
    </submittedName>
</protein>
<feature type="region of interest" description="Disordered" evidence="1">
    <location>
        <begin position="88"/>
        <end position="111"/>
    </location>
</feature>
<keyword evidence="2" id="KW-0812">Transmembrane</keyword>
<dbReference type="Proteomes" id="UP000799753">
    <property type="component" value="Unassembled WGS sequence"/>
</dbReference>
<dbReference type="OrthoDB" id="3798952at2759"/>
<feature type="compositionally biased region" description="Polar residues" evidence="1">
    <location>
        <begin position="88"/>
        <end position="101"/>
    </location>
</feature>
<feature type="compositionally biased region" description="Polar residues" evidence="1">
    <location>
        <begin position="208"/>
        <end position="224"/>
    </location>
</feature>
<name>A0A6A6RZ86_9PLEO</name>
<feature type="compositionally biased region" description="Basic and acidic residues" evidence="1">
    <location>
        <begin position="186"/>
        <end position="202"/>
    </location>
</feature>
<organism evidence="3 4">
    <name type="scientific">Massarina eburnea CBS 473.64</name>
    <dbReference type="NCBI Taxonomy" id="1395130"/>
    <lineage>
        <taxon>Eukaryota</taxon>
        <taxon>Fungi</taxon>
        <taxon>Dikarya</taxon>
        <taxon>Ascomycota</taxon>
        <taxon>Pezizomycotina</taxon>
        <taxon>Dothideomycetes</taxon>
        <taxon>Pleosporomycetidae</taxon>
        <taxon>Pleosporales</taxon>
        <taxon>Massarineae</taxon>
        <taxon>Massarinaceae</taxon>
        <taxon>Massarina</taxon>
    </lineage>
</organism>
<feature type="transmembrane region" description="Helical" evidence="2">
    <location>
        <begin position="54"/>
        <end position="75"/>
    </location>
</feature>
<evidence type="ECO:0000313" key="4">
    <source>
        <dbReference type="Proteomes" id="UP000799753"/>
    </source>
</evidence>
<reference evidence="3" key="1">
    <citation type="journal article" date="2020" name="Stud. Mycol.">
        <title>101 Dothideomycetes genomes: a test case for predicting lifestyles and emergence of pathogens.</title>
        <authorList>
            <person name="Haridas S."/>
            <person name="Albert R."/>
            <person name="Binder M."/>
            <person name="Bloem J."/>
            <person name="Labutti K."/>
            <person name="Salamov A."/>
            <person name="Andreopoulos B."/>
            <person name="Baker S."/>
            <person name="Barry K."/>
            <person name="Bills G."/>
            <person name="Bluhm B."/>
            <person name="Cannon C."/>
            <person name="Castanera R."/>
            <person name="Culley D."/>
            <person name="Daum C."/>
            <person name="Ezra D."/>
            <person name="Gonzalez J."/>
            <person name="Henrissat B."/>
            <person name="Kuo A."/>
            <person name="Liang C."/>
            <person name="Lipzen A."/>
            <person name="Lutzoni F."/>
            <person name="Magnuson J."/>
            <person name="Mondo S."/>
            <person name="Nolan M."/>
            <person name="Ohm R."/>
            <person name="Pangilinan J."/>
            <person name="Park H.-J."/>
            <person name="Ramirez L."/>
            <person name="Alfaro M."/>
            <person name="Sun H."/>
            <person name="Tritt A."/>
            <person name="Yoshinaga Y."/>
            <person name="Zwiers L.-H."/>
            <person name="Turgeon B."/>
            <person name="Goodwin S."/>
            <person name="Spatafora J."/>
            <person name="Crous P."/>
            <person name="Grigoriev I."/>
        </authorList>
    </citation>
    <scope>NUCLEOTIDE SEQUENCE</scope>
    <source>
        <strain evidence="3">CBS 473.64</strain>
    </source>
</reference>
<feature type="compositionally biased region" description="Polar residues" evidence="1">
    <location>
        <begin position="231"/>
        <end position="247"/>
    </location>
</feature>
<proteinExistence type="predicted"/>
<accession>A0A6A6RZ86</accession>
<gene>
    <name evidence="3" type="ORF">P280DRAFT_27366</name>
</gene>
<sequence>MSMLRLLCLALEIGKSIVWRREERMASQFPSAVSLAPREEEQQSTGLPGMKRGIAIGVAASITLILIALLAHFAYRRRKNIKISELQAQTQAQPDHTNMTSWPKEKSDINPDYWRPLPPPPVEADARTIHELDGVSSLPELPTKAHVQELDAEERRRSNGQRLGDWAQWTTALDDARSSATTPKTHTAERPNTRASGREGQRPELPQLSISSTTSAQLSPLSGTSEGGMSPFNTATNRGSTGASPLSVSPLEEVYLPTTTRSAQSWV</sequence>
<dbReference type="AlphaFoldDB" id="A0A6A6RZ86"/>
<keyword evidence="4" id="KW-1185">Reference proteome</keyword>
<keyword evidence="2" id="KW-1133">Transmembrane helix</keyword>
<feature type="region of interest" description="Disordered" evidence="1">
    <location>
        <begin position="174"/>
        <end position="247"/>
    </location>
</feature>
<evidence type="ECO:0000256" key="2">
    <source>
        <dbReference type="SAM" id="Phobius"/>
    </source>
</evidence>
<keyword evidence="2" id="KW-0472">Membrane</keyword>